<organism evidence="1 2">
    <name type="scientific">Microbacterium sediminis</name>
    <dbReference type="NCBI Taxonomy" id="904291"/>
    <lineage>
        <taxon>Bacteria</taxon>
        <taxon>Bacillati</taxon>
        <taxon>Actinomycetota</taxon>
        <taxon>Actinomycetes</taxon>
        <taxon>Micrococcales</taxon>
        <taxon>Microbacteriaceae</taxon>
        <taxon>Microbacterium</taxon>
    </lineage>
</organism>
<proteinExistence type="predicted"/>
<keyword evidence="2" id="KW-1185">Reference proteome</keyword>
<protein>
    <submittedName>
        <fullName evidence="1">Uncharacterized protein</fullName>
    </submittedName>
</protein>
<gene>
    <name evidence="1" type="ORF">A7J15_04380</name>
</gene>
<reference evidence="1 2" key="1">
    <citation type="submission" date="2016-05" db="EMBL/GenBank/DDBJ databases">
        <authorList>
            <person name="Lavstsen T."/>
            <person name="Jespersen J.S."/>
        </authorList>
    </citation>
    <scope>NUCLEOTIDE SEQUENCE [LARGE SCALE GENOMIC DNA]</scope>
    <source>
        <strain evidence="1 2">YLB-01</strain>
    </source>
</reference>
<dbReference type="Proteomes" id="UP000093355">
    <property type="component" value="Unassembled WGS sequence"/>
</dbReference>
<sequence length="221" mass="22986">MMTTALLSTPALGFAFAAGGAGLAWLWFTGLGSVALIVVVALLLLGYLFGRWADEALPEHPVRAVRLMDGQVLAIAALTAAATAIAMVAAASIVAPETPAGAGPDVARAAAELRSVLTALATALTAFITGLAYRAENVDTSIGNRVRAMFYDAYPGENPTPEAREAAARRVRRRRVLPAGSAAETAVYSDGAIPDWSRANRLLRAQRLEAALRPVPEPPAA</sequence>
<evidence type="ECO:0000313" key="2">
    <source>
        <dbReference type="Proteomes" id="UP000093355"/>
    </source>
</evidence>
<comment type="caution">
    <text evidence="1">The sequence shown here is derived from an EMBL/GenBank/DDBJ whole genome shotgun (WGS) entry which is preliminary data.</text>
</comment>
<dbReference type="STRING" id="904291.A7J15_04380"/>
<evidence type="ECO:0000313" key="1">
    <source>
        <dbReference type="EMBL" id="OCG74763.1"/>
    </source>
</evidence>
<name>A0A1B9NDW0_9MICO</name>
<dbReference type="AlphaFoldDB" id="A0A1B9NDW0"/>
<accession>A0A1B9NDW0</accession>
<dbReference type="RefSeq" id="WP_067025034.1">
    <property type="nucleotide sequence ID" value="NZ_CP038256.1"/>
</dbReference>
<dbReference type="EMBL" id="LXMD01000021">
    <property type="protein sequence ID" value="OCG74763.1"/>
    <property type="molecule type" value="Genomic_DNA"/>
</dbReference>